<comment type="similarity">
    <text evidence="1">Belongs to the MYG1 family.</text>
</comment>
<evidence type="ECO:0000256" key="1">
    <source>
        <dbReference type="ARBA" id="ARBA00010105"/>
    </source>
</evidence>
<dbReference type="PANTHER" id="PTHR11215:SF1">
    <property type="entry name" value="MYG1 EXONUCLEASE"/>
    <property type="match status" value="1"/>
</dbReference>
<organism evidence="2 3">
    <name type="scientific">Prymnesium parvum</name>
    <name type="common">Toxic golden alga</name>
    <dbReference type="NCBI Taxonomy" id="97485"/>
    <lineage>
        <taxon>Eukaryota</taxon>
        <taxon>Haptista</taxon>
        <taxon>Haptophyta</taxon>
        <taxon>Prymnesiophyceae</taxon>
        <taxon>Prymnesiales</taxon>
        <taxon>Prymnesiaceae</taxon>
        <taxon>Prymnesium</taxon>
    </lineage>
</organism>
<keyword evidence="3" id="KW-1185">Reference proteome</keyword>
<dbReference type="EMBL" id="JBGBPQ010000011">
    <property type="protein sequence ID" value="KAL1515344.1"/>
    <property type="molecule type" value="Genomic_DNA"/>
</dbReference>
<dbReference type="Pfam" id="PF03690">
    <property type="entry name" value="MYG1_exonuc"/>
    <property type="match status" value="1"/>
</dbReference>
<evidence type="ECO:0000313" key="3">
    <source>
        <dbReference type="Proteomes" id="UP001515480"/>
    </source>
</evidence>
<name>A0AB34J7Q3_PRYPA</name>
<dbReference type="InterPro" id="IPR003226">
    <property type="entry name" value="MYG1_exonuclease"/>
</dbReference>
<protein>
    <submittedName>
        <fullName evidence="2">Uncharacterized protein</fullName>
    </submittedName>
</protein>
<proteinExistence type="inferred from homology"/>
<sequence>MRTVARSVAMALIGTHSGCFQADEALGVWLLRRLDRFGGASASVVRSRDPAVLEGLPLLLDVGGIYSHEAQRYDHHQRGFFETFDGAVGAATGPENATGKFKTKLSASGLVYKHYGREILCALHPQLQLSPGKLEWVYTKMYTDFMEAIDGNDNGVEIADAVRYRESTALPHRVHRLNARWNDPPGGPSEDERFEQASALCGEDFSSMLSYVVTCELPARDIVEKALIDRSTVDSSGEVIAFANGGCPWKTHLYDLERVHGVDPLVKFVLYPDSSGMWRVQAVTVEGTSFTNRMGLLESWRGLRDAELSAAAAIEGCKFCHASGFIGGHENYEGALAMALKTIRSSS</sequence>
<dbReference type="Proteomes" id="UP001515480">
    <property type="component" value="Unassembled WGS sequence"/>
</dbReference>
<comment type="caution">
    <text evidence="2">The sequence shown here is derived from an EMBL/GenBank/DDBJ whole genome shotgun (WGS) entry which is preliminary data.</text>
</comment>
<evidence type="ECO:0000313" key="2">
    <source>
        <dbReference type="EMBL" id="KAL1515344.1"/>
    </source>
</evidence>
<accession>A0AB34J7Q3</accession>
<dbReference type="AlphaFoldDB" id="A0AB34J7Q3"/>
<dbReference type="GO" id="GO:0005634">
    <property type="term" value="C:nucleus"/>
    <property type="evidence" value="ECO:0007669"/>
    <property type="project" value="TreeGrafter"/>
</dbReference>
<reference evidence="2 3" key="1">
    <citation type="journal article" date="2024" name="Science">
        <title>Giant polyketide synthase enzymes in the biosynthesis of giant marine polyether toxins.</title>
        <authorList>
            <person name="Fallon T.R."/>
            <person name="Shende V.V."/>
            <person name="Wierzbicki I.H."/>
            <person name="Pendleton A.L."/>
            <person name="Watervoot N.F."/>
            <person name="Auber R.P."/>
            <person name="Gonzalez D.J."/>
            <person name="Wisecaver J.H."/>
            <person name="Moore B.S."/>
        </authorList>
    </citation>
    <scope>NUCLEOTIDE SEQUENCE [LARGE SCALE GENOMIC DNA]</scope>
    <source>
        <strain evidence="2 3">12B1</strain>
    </source>
</reference>
<dbReference type="GO" id="GO:0005737">
    <property type="term" value="C:cytoplasm"/>
    <property type="evidence" value="ECO:0007669"/>
    <property type="project" value="TreeGrafter"/>
</dbReference>
<dbReference type="PANTHER" id="PTHR11215">
    <property type="entry name" value="METAL DEPENDENT HYDROLASE - RELATED"/>
    <property type="match status" value="1"/>
</dbReference>
<gene>
    <name evidence="2" type="ORF">AB1Y20_001975</name>
</gene>